<dbReference type="EMBL" id="WWEQ01000074">
    <property type="protein sequence ID" value="MYM20760.1"/>
    <property type="molecule type" value="Genomic_DNA"/>
</dbReference>
<keyword evidence="2" id="KW-1185">Reference proteome</keyword>
<reference evidence="1 2" key="1">
    <citation type="submission" date="2020-01" db="EMBL/GenBank/DDBJ databases">
        <authorList>
            <person name="Deng T."/>
        </authorList>
    </citation>
    <scope>NUCLEOTIDE SEQUENCE [LARGE SCALE GENOMIC DNA]</scope>
    <source>
        <strain evidence="1 2">5221</strain>
    </source>
</reference>
<accession>A0A6N9H9J6</accession>
<evidence type="ECO:0000313" key="2">
    <source>
        <dbReference type="Proteomes" id="UP000469215"/>
    </source>
</evidence>
<evidence type="ECO:0000313" key="1">
    <source>
        <dbReference type="EMBL" id="MYM20760.1"/>
    </source>
</evidence>
<gene>
    <name evidence="1" type="ORF">GSY69_12515</name>
</gene>
<comment type="caution">
    <text evidence="1">The sequence shown here is derived from an EMBL/GenBank/DDBJ whole genome shotgun (WGS) entry which is preliminary data.</text>
</comment>
<sequence>MTSEFEAELDRRVADLQERLRAARAADEDYLVESLVDELQGLVEIAGDNEVDTAEMQRILAAETGAIPIVPEAQRGPSS</sequence>
<dbReference type="Proteomes" id="UP000469215">
    <property type="component" value="Unassembled WGS sequence"/>
</dbReference>
<dbReference type="AlphaFoldDB" id="A0A6N9H9J6"/>
<protein>
    <submittedName>
        <fullName evidence="1">Uncharacterized protein</fullName>
    </submittedName>
</protein>
<name>A0A6N9H9J6_9MICO</name>
<dbReference type="RefSeq" id="WP_160954170.1">
    <property type="nucleotide sequence ID" value="NZ_WWEQ01000074.1"/>
</dbReference>
<organism evidence="1 2">
    <name type="scientific">Brevibacterium rongguiense</name>
    <dbReference type="NCBI Taxonomy" id="2695267"/>
    <lineage>
        <taxon>Bacteria</taxon>
        <taxon>Bacillati</taxon>
        <taxon>Actinomycetota</taxon>
        <taxon>Actinomycetes</taxon>
        <taxon>Micrococcales</taxon>
        <taxon>Brevibacteriaceae</taxon>
        <taxon>Brevibacterium</taxon>
    </lineage>
</organism>
<proteinExistence type="predicted"/>